<evidence type="ECO:0000256" key="7">
    <source>
        <dbReference type="ARBA" id="ARBA00022692"/>
    </source>
</evidence>
<feature type="domain" description="HAMP" evidence="16">
    <location>
        <begin position="195"/>
        <end position="247"/>
    </location>
</feature>
<evidence type="ECO:0000256" key="11">
    <source>
        <dbReference type="ARBA" id="ARBA00022989"/>
    </source>
</evidence>
<dbReference type="SUPFAM" id="SSF158472">
    <property type="entry name" value="HAMP domain-like"/>
    <property type="match status" value="1"/>
</dbReference>
<dbReference type="FunFam" id="1.10.287.130:FF:000001">
    <property type="entry name" value="Two-component sensor histidine kinase"/>
    <property type="match status" value="1"/>
</dbReference>
<evidence type="ECO:0000256" key="6">
    <source>
        <dbReference type="ARBA" id="ARBA00022679"/>
    </source>
</evidence>
<evidence type="ECO:0000256" key="5">
    <source>
        <dbReference type="ARBA" id="ARBA00022553"/>
    </source>
</evidence>
<gene>
    <name evidence="17" type="ORF">H7B90_31835</name>
</gene>
<feature type="transmembrane region" description="Helical" evidence="14">
    <location>
        <begin position="20"/>
        <end position="44"/>
    </location>
</feature>
<dbReference type="InterPro" id="IPR036890">
    <property type="entry name" value="HATPase_C_sf"/>
</dbReference>
<dbReference type="SMART" id="SM00387">
    <property type="entry name" value="HATPase_c"/>
    <property type="match status" value="1"/>
</dbReference>
<dbReference type="AlphaFoldDB" id="A0A841UAI2"/>
<evidence type="ECO:0000256" key="13">
    <source>
        <dbReference type="ARBA" id="ARBA00023136"/>
    </source>
</evidence>
<keyword evidence="18" id="KW-1185">Reference proteome</keyword>
<comment type="caution">
    <text evidence="17">The sequence shown here is derived from an EMBL/GenBank/DDBJ whole genome shotgun (WGS) entry which is preliminary data.</text>
</comment>
<evidence type="ECO:0000256" key="12">
    <source>
        <dbReference type="ARBA" id="ARBA00023012"/>
    </source>
</evidence>
<dbReference type="InterPro" id="IPR003661">
    <property type="entry name" value="HisK_dim/P_dom"/>
</dbReference>
<evidence type="ECO:0000259" key="15">
    <source>
        <dbReference type="PROSITE" id="PS50109"/>
    </source>
</evidence>
<evidence type="ECO:0000256" key="10">
    <source>
        <dbReference type="ARBA" id="ARBA00022840"/>
    </source>
</evidence>
<dbReference type="GO" id="GO:0000155">
    <property type="term" value="F:phosphorelay sensor kinase activity"/>
    <property type="evidence" value="ECO:0007669"/>
    <property type="project" value="InterPro"/>
</dbReference>
<keyword evidence="7 14" id="KW-0812">Transmembrane</keyword>
<evidence type="ECO:0000256" key="4">
    <source>
        <dbReference type="ARBA" id="ARBA00022475"/>
    </source>
</evidence>
<proteinExistence type="predicted"/>
<dbReference type="InterPro" id="IPR004358">
    <property type="entry name" value="Sig_transdc_His_kin-like_C"/>
</dbReference>
<feature type="transmembrane region" description="Helical" evidence="14">
    <location>
        <begin position="171"/>
        <end position="194"/>
    </location>
</feature>
<dbReference type="PRINTS" id="PR00344">
    <property type="entry name" value="BCTRLSENSOR"/>
</dbReference>
<comment type="catalytic activity">
    <reaction evidence="1">
        <text>ATP + protein L-histidine = ADP + protein N-phospho-L-histidine.</text>
        <dbReference type="EC" id="2.7.13.3"/>
    </reaction>
</comment>
<dbReference type="Pfam" id="PF02518">
    <property type="entry name" value="HATPase_c"/>
    <property type="match status" value="1"/>
</dbReference>
<dbReference type="InterPro" id="IPR003594">
    <property type="entry name" value="HATPase_dom"/>
</dbReference>
<evidence type="ECO:0000256" key="9">
    <source>
        <dbReference type="ARBA" id="ARBA00022777"/>
    </source>
</evidence>
<dbReference type="InterPro" id="IPR003660">
    <property type="entry name" value="HAMP_dom"/>
</dbReference>
<dbReference type="SUPFAM" id="SSF47384">
    <property type="entry name" value="Homodimeric domain of signal transducing histidine kinase"/>
    <property type="match status" value="1"/>
</dbReference>
<reference evidence="17 18" key="1">
    <citation type="submission" date="2020-08" db="EMBL/GenBank/DDBJ databases">
        <title>Cohnella phylogeny.</title>
        <authorList>
            <person name="Dunlap C."/>
        </authorList>
    </citation>
    <scope>NUCLEOTIDE SEQUENCE [LARGE SCALE GENOMIC DNA]</scope>
    <source>
        <strain evidence="17 18">DSM 25239</strain>
    </source>
</reference>
<dbReference type="PANTHER" id="PTHR45528:SF1">
    <property type="entry name" value="SENSOR HISTIDINE KINASE CPXA"/>
    <property type="match status" value="1"/>
</dbReference>
<evidence type="ECO:0000256" key="1">
    <source>
        <dbReference type="ARBA" id="ARBA00000085"/>
    </source>
</evidence>
<keyword evidence="12" id="KW-0902">Two-component regulatory system</keyword>
<keyword evidence="11 14" id="KW-1133">Transmembrane helix</keyword>
<dbReference type="Gene3D" id="6.10.340.10">
    <property type="match status" value="1"/>
</dbReference>
<keyword evidence="5" id="KW-0597">Phosphoprotein</keyword>
<dbReference type="InterPro" id="IPR036097">
    <property type="entry name" value="HisK_dim/P_sf"/>
</dbReference>
<feature type="domain" description="Histidine kinase" evidence="15">
    <location>
        <begin position="262"/>
        <end position="477"/>
    </location>
</feature>
<dbReference type="RefSeq" id="WP_185139932.1">
    <property type="nucleotide sequence ID" value="NZ_JACJVR010000157.1"/>
</dbReference>
<evidence type="ECO:0000256" key="2">
    <source>
        <dbReference type="ARBA" id="ARBA00004651"/>
    </source>
</evidence>
<evidence type="ECO:0000256" key="8">
    <source>
        <dbReference type="ARBA" id="ARBA00022741"/>
    </source>
</evidence>
<dbReference type="PANTHER" id="PTHR45528">
    <property type="entry name" value="SENSOR HISTIDINE KINASE CPXA"/>
    <property type="match status" value="1"/>
</dbReference>
<dbReference type="PROSITE" id="PS50885">
    <property type="entry name" value="HAMP"/>
    <property type="match status" value="1"/>
</dbReference>
<dbReference type="InterPro" id="IPR005467">
    <property type="entry name" value="His_kinase_dom"/>
</dbReference>
<dbReference type="SUPFAM" id="SSF55874">
    <property type="entry name" value="ATPase domain of HSP90 chaperone/DNA topoisomerase II/histidine kinase"/>
    <property type="match status" value="1"/>
</dbReference>
<name>A0A841UAI2_9BACL</name>
<accession>A0A841UAI2</accession>
<keyword evidence="6" id="KW-0808">Transferase</keyword>
<keyword evidence="9 17" id="KW-0418">Kinase</keyword>
<dbReference type="Gene3D" id="3.30.565.10">
    <property type="entry name" value="Histidine kinase-like ATPase, C-terminal domain"/>
    <property type="match status" value="1"/>
</dbReference>
<dbReference type="Proteomes" id="UP000553776">
    <property type="component" value="Unassembled WGS sequence"/>
</dbReference>
<dbReference type="CDD" id="cd06225">
    <property type="entry name" value="HAMP"/>
    <property type="match status" value="1"/>
</dbReference>
<comment type="subcellular location">
    <subcellularLocation>
        <location evidence="2">Cell membrane</location>
        <topology evidence="2">Multi-pass membrane protein</topology>
    </subcellularLocation>
</comment>
<dbReference type="CDD" id="cd00075">
    <property type="entry name" value="HATPase"/>
    <property type="match status" value="1"/>
</dbReference>
<dbReference type="SMART" id="SM00388">
    <property type="entry name" value="HisKA"/>
    <property type="match status" value="1"/>
</dbReference>
<keyword evidence="13 14" id="KW-0472">Membrane</keyword>
<dbReference type="GO" id="GO:0005524">
    <property type="term" value="F:ATP binding"/>
    <property type="evidence" value="ECO:0007669"/>
    <property type="project" value="UniProtKB-KW"/>
</dbReference>
<dbReference type="PROSITE" id="PS50109">
    <property type="entry name" value="HIS_KIN"/>
    <property type="match status" value="1"/>
</dbReference>
<dbReference type="EMBL" id="JACJVR010000157">
    <property type="protein sequence ID" value="MBB6695988.1"/>
    <property type="molecule type" value="Genomic_DNA"/>
</dbReference>
<organism evidence="17 18">
    <name type="scientific">Cohnella xylanilytica</name>
    <dbReference type="NCBI Taxonomy" id="557555"/>
    <lineage>
        <taxon>Bacteria</taxon>
        <taxon>Bacillati</taxon>
        <taxon>Bacillota</taxon>
        <taxon>Bacilli</taxon>
        <taxon>Bacillales</taxon>
        <taxon>Paenibacillaceae</taxon>
        <taxon>Cohnella</taxon>
    </lineage>
</organism>
<sequence>MKFLKSLRDLRKKRRLHTSLILDFFWFNLALWLLVIATIAAVAIDFSLTSGNYTEMSTDMKMSASDYVSGARSEKSVRLLLEAGGWLEKLDEDRRVVAVEGVKKDDLRTYTESQLIALLGNSESQPYYYSAATIEDGREARYLLLKLPREKVAIDVYPSESYFLMYFNNRIIIYLILWIALLLFLIFIYSYWVARRIRKPLNKLSYGLGRMIEGDYSTRISIEAEKEFTQIRDAFNYMADMIERTTLEKRRAEESKQRLIVDLSHDLKTPITSIQGYAQALHEGRVDDPERQKRYLNYIHQKSGRVSLLIQHMLDLLKLDSPDYVVKAERREIGEFLREVVADAYGEIERRDFELVVAIPDTGTYAVFDPEPLTRVIHNLLSNALQHNPPGTRLRIGLCDAGDRVEIVVADNGRGIPKELWGTIFDPFVRGDPSRSAEGGTGLGLSIAMRITEKMGGTIRLSGDEEEKTIFTITLRK</sequence>
<dbReference type="Pfam" id="PF00512">
    <property type="entry name" value="HisKA"/>
    <property type="match status" value="1"/>
</dbReference>
<dbReference type="EC" id="2.7.13.3" evidence="3"/>
<evidence type="ECO:0000313" key="17">
    <source>
        <dbReference type="EMBL" id="MBB6695988.1"/>
    </source>
</evidence>
<evidence type="ECO:0000256" key="14">
    <source>
        <dbReference type="SAM" id="Phobius"/>
    </source>
</evidence>
<keyword evidence="10" id="KW-0067">ATP-binding</keyword>
<dbReference type="GO" id="GO:0005886">
    <property type="term" value="C:plasma membrane"/>
    <property type="evidence" value="ECO:0007669"/>
    <property type="project" value="UniProtKB-SubCell"/>
</dbReference>
<evidence type="ECO:0000313" key="18">
    <source>
        <dbReference type="Proteomes" id="UP000553776"/>
    </source>
</evidence>
<evidence type="ECO:0000259" key="16">
    <source>
        <dbReference type="PROSITE" id="PS50885"/>
    </source>
</evidence>
<evidence type="ECO:0000256" key="3">
    <source>
        <dbReference type="ARBA" id="ARBA00012438"/>
    </source>
</evidence>
<protein>
    <recommendedName>
        <fullName evidence="3">histidine kinase</fullName>
        <ecNumber evidence="3">2.7.13.3</ecNumber>
    </recommendedName>
</protein>
<dbReference type="SMART" id="SM00304">
    <property type="entry name" value="HAMP"/>
    <property type="match status" value="1"/>
</dbReference>
<dbReference type="InterPro" id="IPR050398">
    <property type="entry name" value="HssS/ArlS-like"/>
</dbReference>
<keyword evidence="4" id="KW-1003">Cell membrane</keyword>
<dbReference type="Pfam" id="PF00672">
    <property type="entry name" value="HAMP"/>
    <property type="match status" value="1"/>
</dbReference>
<dbReference type="Gene3D" id="1.10.287.130">
    <property type="match status" value="1"/>
</dbReference>
<dbReference type="CDD" id="cd00082">
    <property type="entry name" value="HisKA"/>
    <property type="match status" value="1"/>
</dbReference>
<keyword evidence="8" id="KW-0547">Nucleotide-binding</keyword>